<evidence type="ECO:0000313" key="2">
    <source>
        <dbReference type="EMBL" id="MBU3066715.1"/>
    </source>
</evidence>
<gene>
    <name evidence="2" type="ORF">KO481_35015</name>
</gene>
<keyword evidence="2" id="KW-0378">Hydrolase</keyword>
<dbReference type="InterPro" id="IPR051049">
    <property type="entry name" value="Dienelactone_hydrolase-like"/>
</dbReference>
<proteinExistence type="predicted"/>
<reference evidence="2 3" key="1">
    <citation type="submission" date="2021-06" db="EMBL/GenBank/DDBJ databases">
        <title>Actinomycetes sequencing.</title>
        <authorList>
            <person name="Shan Q."/>
        </authorList>
    </citation>
    <scope>NUCLEOTIDE SEQUENCE [LARGE SCALE GENOMIC DNA]</scope>
    <source>
        <strain evidence="2 3">NEAU-G5</strain>
    </source>
</reference>
<dbReference type="InterPro" id="IPR002925">
    <property type="entry name" value="Dienelactn_hydro"/>
</dbReference>
<dbReference type="Gene3D" id="3.40.50.1820">
    <property type="entry name" value="alpha/beta hydrolase"/>
    <property type="match status" value="1"/>
</dbReference>
<dbReference type="GO" id="GO:0016787">
    <property type="term" value="F:hydrolase activity"/>
    <property type="evidence" value="ECO:0007669"/>
    <property type="project" value="UniProtKB-KW"/>
</dbReference>
<dbReference type="EMBL" id="JAHKNI010000016">
    <property type="protein sequence ID" value="MBU3066715.1"/>
    <property type="molecule type" value="Genomic_DNA"/>
</dbReference>
<dbReference type="Proteomes" id="UP000733379">
    <property type="component" value="Unassembled WGS sequence"/>
</dbReference>
<evidence type="ECO:0000259" key="1">
    <source>
        <dbReference type="Pfam" id="PF01738"/>
    </source>
</evidence>
<dbReference type="Pfam" id="PF01738">
    <property type="entry name" value="DLH"/>
    <property type="match status" value="1"/>
</dbReference>
<evidence type="ECO:0000313" key="3">
    <source>
        <dbReference type="Proteomes" id="UP000733379"/>
    </source>
</evidence>
<dbReference type="PANTHER" id="PTHR46623">
    <property type="entry name" value="CARBOXYMETHYLENEBUTENOLIDASE-RELATED"/>
    <property type="match status" value="1"/>
</dbReference>
<dbReference type="SUPFAM" id="SSF53474">
    <property type="entry name" value="alpha/beta-Hydrolases"/>
    <property type="match status" value="1"/>
</dbReference>
<sequence length="256" mass="27358">MTAVHGTTVDIPTPDGVADAYLAYPDDGAAHPGVLVFQDAFGLRPALRDLGDRIAAHGYSVLIPNLFYRAGRAPVLDLPEFIDLEARPEVFGQLMPLIMSLTPDVVKSDSGAYLDWMAASDKIAAGPVGATGYCMGGRLVVQTAAAHPDRIGAGAGFHTGHLVLDGPDSPHLALESVTAELYFAFADNDQGMTPEHIEEFDKALAAAGIRHKTEVYEGAAHGYTQIDTSVYNEEAAERHYRELFALLDRTIGQPKG</sequence>
<dbReference type="InterPro" id="IPR029058">
    <property type="entry name" value="AB_hydrolase_fold"/>
</dbReference>
<protein>
    <submittedName>
        <fullName evidence="2">Dienelactone hydrolase family protein</fullName>
    </submittedName>
</protein>
<dbReference type="RefSeq" id="WP_215922800.1">
    <property type="nucleotide sequence ID" value="NZ_JAHKNI010000016.1"/>
</dbReference>
<keyword evidence="3" id="KW-1185">Reference proteome</keyword>
<dbReference type="PANTHER" id="PTHR46623:SF10">
    <property type="entry name" value="CARBOXYMETHYLENEBUTENOLIDASE HOMOLOG"/>
    <property type="match status" value="1"/>
</dbReference>
<name>A0ABS6BBC2_9NOCA</name>
<organism evidence="2 3">
    <name type="scientific">Nocardia albiluteola</name>
    <dbReference type="NCBI Taxonomy" id="2842303"/>
    <lineage>
        <taxon>Bacteria</taxon>
        <taxon>Bacillati</taxon>
        <taxon>Actinomycetota</taxon>
        <taxon>Actinomycetes</taxon>
        <taxon>Mycobacteriales</taxon>
        <taxon>Nocardiaceae</taxon>
        <taxon>Nocardia</taxon>
    </lineage>
</organism>
<accession>A0ABS6BBC2</accession>
<comment type="caution">
    <text evidence="2">The sequence shown here is derived from an EMBL/GenBank/DDBJ whole genome shotgun (WGS) entry which is preliminary data.</text>
</comment>
<feature type="domain" description="Dienelactone hydrolase" evidence="1">
    <location>
        <begin position="19"/>
        <end position="248"/>
    </location>
</feature>